<feature type="region of interest" description="Disordered" evidence="1">
    <location>
        <begin position="303"/>
        <end position="355"/>
    </location>
</feature>
<dbReference type="EMBL" id="RWJN01000043">
    <property type="protein sequence ID" value="TCD69337.1"/>
    <property type="molecule type" value="Genomic_DNA"/>
</dbReference>
<dbReference type="Proteomes" id="UP000292702">
    <property type="component" value="Unassembled WGS sequence"/>
</dbReference>
<evidence type="ECO:0000313" key="2">
    <source>
        <dbReference type="EMBL" id="TCD69337.1"/>
    </source>
</evidence>
<gene>
    <name evidence="2" type="ORF">EIP91_007893</name>
</gene>
<name>A0A4V2MXA0_9APHY</name>
<proteinExistence type="predicted"/>
<sequence length="355" mass="38554">MTPSGSGQNTPEPEDGLFLERLQTLYEKSLSDLRTFVQREGRSFDHVRELVDEMHCKHLFGLTNDDVPISSGNNHHYIQNIMARISKLFESLERVAGLQSFFLVVNPYNSSDQGFLGGTVKGRDFWQGHRNCGAAGAQAFQLFTSYAPAPASSSSGGTGETSNATAGPFYPPTNVEVAGNVNAAMKKTPAMNVKSEVYSSMRAAIRAASGVRNAEMKWTNHSNLDAYNIRIVGWPEDIPKANPSALNTAQNRRILDGLASGAIFFESIQSSQNMTTSSEVPPPETTGLAQGDDLDVFEGTIDFSGGGDQNEVGRQLPDSQANRITAGPNLTFIPVDPQGESSRKRRREESDINDT</sequence>
<evidence type="ECO:0000313" key="3">
    <source>
        <dbReference type="Proteomes" id="UP000292702"/>
    </source>
</evidence>
<reference evidence="2 3" key="1">
    <citation type="submission" date="2018-11" db="EMBL/GenBank/DDBJ databases">
        <title>Genome assembly of Steccherinum ochraceum LE-BIN_3174, the white-rot fungus of the Steccherinaceae family (The Residual Polyporoid clade, Polyporales, Basidiomycota).</title>
        <authorList>
            <person name="Fedorova T.V."/>
            <person name="Glazunova O.A."/>
            <person name="Landesman E.O."/>
            <person name="Moiseenko K.V."/>
            <person name="Psurtseva N.V."/>
            <person name="Savinova O.S."/>
            <person name="Shakhova N.V."/>
            <person name="Tyazhelova T.V."/>
            <person name="Vasina D.V."/>
        </authorList>
    </citation>
    <scope>NUCLEOTIDE SEQUENCE [LARGE SCALE GENOMIC DNA]</scope>
    <source>
        <strain evidence="2 3">LE-BIN_3174</strain>
    </source>
</reference>
<comment type="caution">
    <text evidence="2">The sequence shown here is derived from an EMBL/GenBank/DDBJ whole genome shotgun (WGS) entry which is preliminary data.</text>
</comment>
<dbReference type="OrthoDB" id="3223825at2759"/>
<evidence type="ECO:0000256" key="1">
    <source>
        <dbReference type="SAM" id="MobiDB-lite"/>
    </source>
</evidence>
<organism evidence="2 3">
    <name type="scientific">Steccherinum ochraceum</name>
    <dbReference type="NCBI Taxonomy" id="92696"/>
    <lineage>
        <taxon>Eukaryota</taxon>
        <taxon>Fungi</taxon>
        <taxon>Dikarya</taxon>
        <taxon>Basidiomycota</taxon>
        <taxon>Agaricomycotina</taxon>
        <taxon>Agaricomycetes</taxon>
        <taxon>Polyporales</taxon>
        <taxon>Steccherinaceae</taxon>
        <taxon>Steccherinum</taxon>
    </lineage>
</organism>
<keyword evidence="3" id="KW-1185">Reference proteome</keyword>
<accession>A0A4V2MXA0</accession>
<protein>
    <submittedName>
        <fullName evidence="2">Uncharacterized protein</fullName>
    </submittedName>
</protein>
<feature type="region of interest" description="Disordered" evidence="1">
    <location>
        <begin position="270"/>
        <end position="291"/>
    </location>
</feature>
<dbReference type="AlphaFoldDB" id="A0A4V2MXA0"/>